<name>A0ACB8YV96_CICIN</name>
<reference evidence="2" key="1">
    <citation type="journal article" date="2022" name="Mol. Ecol. Resour.">
        <title>The genomes of chicory, endive, great burdock and yacon provide insights into Asteraceae palaeo-polyploidization history and plant inulin production.</title>
        <authorList>
            <person name="Fan W."/>
            <person name="Wang S."/>
            <person name="Wang H."/>
            <person name="Wang A."/>
            <person name="Jiang F."/>
            <person name="Liu H."/>
            <person name="Zhao H."/>
            <person name="Xu D."/>
            <person name="Zhang Y."/>
        </authorList>
    </citation>
    <scope>NUCLEOTIDE SEQUENCE [LARGE SCALE GENOMIC DNA]</scope>
    <source>
        <strain evidence="2">cv. Punajuju</strain>
    </source>
</reference>
<protein>
    <submittedName>
        <fullName evidence="1">Uncharacterized protein</fullName>
    </submittedName>
</protein>
<dbReference type="Proteomes" id="UP001055811">
    <property type="component" value="Linkage Group LG09"/>
</dbReference>
<keyword evidence="2" id="KW-1185">Reference proteome</keyword>
<comment type="caution">
    <text evidence="1">The sequence shown here is derived from an EMBL/GenBank/DDBJ whole genome shotgun (WGS) entry which is preliminary data.</text>
</comment>
<dbReference type="EMBL" id="CM042017">
    <property type="protein sequence ID" value="KAI3689161.1"/>
    <property type="molecule type" value="Genomic_DNA"/>
</dbReference>
<reference evidence="1 2" key="2">
    <citation type="journal article" date="2022" name="Mol. Ecol. Resour.">
        <title>The genomes of chicory, endive, great burdock and yacon provide insights into Asteraceae paleo-polyploidization history and plant inulin production.</title>
        <authorList>
            <person name="Fan W."/>
            <person name="Wang S."/>
            <person name="Wang H."/>
            <person name="Wang A."/>
            <person name="Jiang F."/>
            <person name="Liu H."/>
            <person name="Zhao H."/>
            <person name="Xu D."/>
            <person name="Zhang Y."/>
        </authorList>
    </citation>
    <scope>NUCLEOTIDE SEQUENCE [LARGE SCALE GENOMIC DNA]</scope>
    <source>
        <strain evidence="2">cv. Punajuju</strain>
        <tissue evidence="1">Leaves</tissue>
    </source>
</reference>
<sequence length="101" mass="10909">MCRNQGRVLVAVDGSEERMNALKWAIDYVKLRLGGSLVIIHVQQPPSIAASLNPSPIPFAYTVLPSSSITADLKLDVITATVKLKADLLVMGCRSFGSVKR</sequence>
<organism evidence="1 2">
    <name type="scientific">Cichorium intybus</name>
    <name type="common">Chicory</name>
    <dbReference type="NCBI Taxonomy" id="13427"/>
    <lineage>
        <taxon>Eukaryota</taxon>
        <taxon>Viridiplantae</taxon>
        <taxon>Streptophyta</taxon>
        <taxon>Embryophyta</taxon>
        <taxon>Tracheophyta</taxon>
        <taxon>Spermatophyta</taxon>
        <taxon>Magnoliopsida</taxon>
        <taxon>eudicotyledons</taxon>
        <taxon>Gunneridae</taxon>
        <taxon>Pentapetalae</taxon>
        <taxon>asterids</taxon>
        <taxon>campanulids</taxon>
        <taxon>Asterales</taxon>
        <taxon>Asteraceae</taxon>
        <taxon>Cichorioideae</taxon>
        <taxon>Cichorieae</taxon>
        <taxon>Cichoriinae</taxon>
        <taxon>Cichorium</taxon>
    </lineage>
</organism>
<proteinExistence type="predicted"/>
<gene>
    <name evidence="1" type="ORF">L2E82_47111</name>
</gene>
<evidence type="ECO:0000313" key="1">
    <source>
        <dbReference type="EMBL" id="KAI3689161.1"/>
    </source>
</evidence>
<accession>A0ACB8YV96</accession>
<evidence type="ECO:0000313" key="2">
    <source>
        <dbReference type="Proteomes" id="UP001055811"/>
    </source>
</evidence>